<dbReference type="GO" id="GO:0004185">
    <property type="term" value="F:serine-type carboxypeptidase activity"/>
    <property type="evidence" value="ECO:0007669"/>
    <property type="project" value="InterPro"/>
</dbReference>
<dbReference type="Pfam" id="PF00450">
    <property type="entry name" value="Peptidase_S10"/>
    <property type="match status" value="1"/>
</dbReference>
<protein>
    <submittedName>
        <fullName evidence="2">Serine carboxypeptidase-like 16</fullName>
    </submittedName>
</protein>
<comment type="similarity">
    <text evidence="1">Belongs to the peptidase S10 family.</text>
</comment>
<name>A0A2U1LV78_ARTAN</name>
<proteinExistence type="inferred from homology"/>
<reference evidence="2 3" key="1">
    <citation type="journal article" date="2018" name="Mol. Plant">
        <title>The genome of Artemisia annua provides insight into the evolution of Asteraceae family and artemisinin biosynthesis.</title>
        <authorList>
            <person name="Shen Q."/>
            <person name="Zhang L."/>
            <person name="Liao Z."/>
            <person name="Wang S."/>
            <person name="Yan T."/>
            <person name="Shi P."/>
            <person name="Liu M."/>
            <person name="Fu X."/>
            <person name="Pan Q."/>
            <person name="Wang Y."/>
            <person name="Lv Z."/>
            <person name="Lu X."/>
            <person name="Zhang F."/>
            <person name="Jiang W."/>
            <person name="Ma Y."/>
            <person name="Chen M."/>
            <person name="Hao X."/>
            <person name="Li L."/>
            <person name="Tang Y."/>
            <person name="Lv G."/>
            <person name="Zhou Y."/>
            <person name="Sun X."/>
            <person name="Brodelius P.E."/>
            <person name="Rose J.K.C."/>
            <person name="Tang K."/>
        </authorList>
    </citation>
    <scope>NUCLEOTIDE SEQUENCE [LARGE SCALE GENOMIC DNA]</scope>
    <source>
        <strain evidence="3">cv. Huhao1</strain>
        <tissue evidence="2">Leaf</tissue>
    </source>
</reference>
<dbReference type="GO" id="GO:0006508">
    <property type="term" value="P:proteolysis"/>
    <property type="evidence" value="ECO:0007669"/>
    <property type="project" value="InterPro"/>
</dbReference>
<keyword evidence="2" id="KW-0645">Protease</keyword>
<evidence type="ECO:0000313" key="3">
    <source>
        <dbReference type="Proteomes" id="UP000245207"/>
    </source>
</evidence>
<evidence type="ECO:0000313" key="2">
    <source>
        <dbReference type="EMBL" id="PWA52877.1"/>
    </source>
</evidence>
<keyword evidence="3" id="KW-1185">Reference proteome</keyword>
<dbReference type="Proteomes" id="UP000245207">
    <property type="component" value="Unassembled WGS sequence"/>
</dbReference>
<dbReference type="Gene3D" id="3.40.50.11320">
    <property type="match status" value="1"/>
</dbReference>
<dbReference type="InterPro" id="IPR001563">
    <property type="entry name" value="Peptidase_S10"/>
</dbReference>
<sequence>MKKVIWYVLHNSPEIDAYMNEFQSERPESDMQQEFPRWFESKKISLFISKNIVYFYVNDQVGGYEMRYTQNNFSLTFATVKGAGHSVAQYKPEEALVLTEKWLALKTYSVDSM</sequence>
<accession>A0A2U1LV78</accession>
<keyword evidence="2" id="KW-0121">Carboxypeptidase</keyword>
<comment type="caution">
    <text evidence="2">The sequence shown here is derived from an EMBL/GenBank/DDBJ whole genome shotgun (WGS) entry which is preliminary data.</text>
</comment>
<organism evidence="2 3">
    <name type="scientific">Artemisia annua</name>
    <name type="common">Sweet wormwood</name>
    <dbReference type="NCBI Taxonomy" id="35608"/>
    <lineage>
        <taxon>Eukaryota</taxon>
        <taxon>Viridiplantae</taxon>
        <taxon>Streptophyta</taxon>
        <taxon>Embryophyta</taxon>
        <taxon>Tracheophyta</taxon>
        <taxon>Spermatophyta</taxon>
        <taxon>Magnoliopsida</taxon>
        <taxon>eudicotyledons</taxon>
        <taxon>Gunneridae</taxon>
        <taxon>Pentapetalae</taxon>
        <taxon>asterids</taxon>
        <taxon>campanulids</taxon>
        <taxon>Asterales</taxon>
        <taxon>Asteraceae</taxon>
        <taxon>Asteroideae</taxon>
        <taxon>Anthemideae</taxon>
        <taxon>Artemisiinae</taxon>
        <taxon>Artemisia</taxon>
    </lineage>
</organism>
<keyword evidence="2" id="KW-0378">Hydrolase</keyword>
<dbReference type="STRING" id="35608.A0A2U1LV78"/>
<gene>
    <name evidence="2" type="ORF">CTI12_AA452270</name>
</gene>
<dbReference type="OrthoDB" id="1878503at2759"/>
<dbReference type="InterPro" id="IPR029058">
    <property type="entry name" value="AB_hydrolase_fold"/>
</dbReference>
<evidence type="ECO:0000256" key="1">
    <source>
        <dbReference type="ARBA" id="ARBA00009431"/>
    </source>
</evidence>
<dbReference type="EMBL" id="PKPP01007624">
    <property type="protein sequence ID" value="PWA52877.1"/>
    <property type="molecule type" value="Genomic_DNA"/>
</dbReference>
<dbReference type="SUPFAM" id="SSF53474">
    <property type="entry name" value="alpha/beta-Hydrolases"/>
    <property type="match status" value="1"/>
</dbReference>
<dbReference type="AlphaFoldDB" id="A0A2U1LV78"/>